<dbReference type="AlphaFoldDB" id="A0AAW1WCH7"/>
<dbReference type="EMBL" id="JBEDUW010000006">
    <property type="protein sequence ID" value="KAK9922298.1"/>
    <property type="molecule type" value="Genomic_DNA"/>
</dbReference>
<reference evidence="2 3" key="1">
    <citation type="journal article" date="2023" name="G3 (Bethesda)">
        <title>A chromosome-length genome assembly and annotation of blackberry (Rubus argutus, cv. 'Hillquist').</title>
        <authorList>
            <person name="Bruna T."/>
            <person name="Aryal R."/>
            <person name="Dudchenko O."/>
            <person name="Sargent D.J."/>
            <person name="Mead D."/>
            <person name="Buti M."/>
            <person name="Cavallini A."/>
            <person name="Hytonen T."/>
            <person name="Andres J."/>
            <person name="Pham M."/>
            <person name="Weisz D."/>
            <person name="Mascagni F."/>
            <person name="Usai G."/>
            <person name="Natali L."/>
            <person name="Bassil N."/>
            <person name="Fernandez G.E."/>
            <person name="Lomsadze A."/>
            <person name="Armour M."/>
            <person name="Olukolu B."/>
            <person name="Poorten T."/>
            <person name="Britton C."/>
            <person name="Davik J."/>
            <person name="Ashrafi H."/>
            <person name="Aiden E.L."/>
            <person name="Borodovsky M."/>
            <person name="Worthington M."/>
        </authorList>
    </citation>
    <scope>NUCLEOTIDE SEQUENCE [LARGE SCALE GENOMIC DNA]</scope>
    <source>
        <strain evidence="2">PI 553951</strain>
    </source>
</reference>
<name>A0AAW1WCH7_RUBAR</name>
<feature type="region of interest" description="Disordered" evidence="1">
    <location>
        <begin position="34"/>
        <end position="70"/>
    </location>
</feature>
<sequence>MSEVVLIWARVRCLLTRESSELCELAAERARARGDDVRPGKGASDGFEIDGCSEGQVAGDLGHGATGTTP</sequence>
<feature type="compositionally biased region" description="Gly residues" evidence="1">
    <location>
        <begin position="61"/>
        <end position="70"/>
    </location>
</feature>
<proteinExistence type="predicted"/>
<dbReference type="Proteomes" id="UP001457282">
    <property type="component" value="Unassembled WGS sequence"/>
</dbReference>
<protein>
    <submittedName>
        <fullName evidence="2">Uncharacterized protein</fullName>
    </submittedName>
</protein>
<evidence type="ECO:0000313" key="2">
    <source>
        <dbReference type="EMBL" id="KAK9922298.1"/>
    </source>
</evidence>
<gene>
    <name evidence="2" type="ORF">M0R45_030768</name>
</gene>
<evidence type="ECO:0000313" key="3">
    <source>
        <dbReference type="Proteomes" id="UP001457282"/>
    </source>
</evidence>
<organism evidence="2 3">
    <name type="scientific">Rubus argutus</name>
    <name type="common">Southern blackberry</name>
    <dbReference type="NCBI Taxonomy" id="59490"/>
    <lineage>
        <taxon>Eukaryota</taxon>
        <taxon>Viridiplantae</taxon>
        <taxon>Streptophyta</taxon>
        <taxon>Embryophyta</taxon>
        <taxon>Tracheophyta</taxon>
        <taxon>Spermatophyta</taxon>
        <taxon>Magnoliopsida</taxon>
        <taxon>eudicotyledons</taxon>
        <taxon>Gunneridae</taxon>
        <taxon>Pentapetalae</taxon>
        <taxon>rosids</taxon>
        <taxon>fabids</taxon>
        <taxon>Rosales</taxon>
        <taxon>Rosaceae</taxon>
        <taxon>Rosoideae</taxon>
        <taxon>Rosoideae incertae sedis</taxon>
        <taxon>Rubus</taxon>
    </lineage>
</organism>
<keyword evidence="3" id="KW-1185">Reference proteome</keyword>
<evidence type="ECO:0000256" key="1">
    <source>
        <dbReference type="SAM" id="MobiDB-lite"/>
    </source>
</evidence>
<accession>A0AAW1WCH7</accession>
<comment type="caution">
    <text evidence="2">The sequence shown here is derived from an EMBL/GenBank/DDBJ whole genome shotgun (WGS) entry which is preliminary data.</text>
</comment>